<evidence type="ECO:0000256" key="1">
    <source>
        <dbReference type="SAM" id="MobiDB-lite"/>
    </source>
</evidence>
<sequence>MDTTSPKRQMGMFLQGQQVSEPDKHLCHG</sequence>
<dbReference type="AlphaFoldDB" id="A0A0A9DN39"/>
<organism evidence="2">
    <name type="scientific">Arundo donax</name>
    <name type="common">Giant reed</name>
    <name type="synonym">Donax arundinaceus</name>
    <dbReference type="NCBI Taxonomy" id="35708"/>
    <lineage>
        <taxon>Eukaryota</taxon>
        <taxon>Viridiplantae</taxon>
        <taxon>Streptophyta</taxon>
        <taxon>Embryophyta</taxon>
        <taxon>Tracheophyta</taxon>
        <taxon>Spermatophyta</taxon>
        <taxon>Magnoliopsida</taxon>
        <taxon>Liliopsida</taxon>
        <taxon>Poales</taxon>
        <taxon>Poaceae</taxon>
        <taxon>PACMAD clade</taxon>
        <taxon>Arundinoideae</taxon>
        <taxon>Arundineae</taxon>
        <taxon>Arundo</taxon>
    </lineage>
</organism>
<dbReference type="EMBL" id="GBRH01207886">
    <property type="protein sequence ID" value="JAD90009.1"/>
    <property type="molecule type" value="Transcribed_RNA"/>
</dbReference>
<feature type="region of interest" description="Disordered" evidence="1">
    <location>
        <begin position="1"/>
        <end position="29"/>
    </location>
</feature>
<proteinExistence type="predicted"/>
<evidence type="ECO:0000313" key="2">
    <source>
        <dbReference type="EMBL" id="JAD90009.1"/>
    </source>
</evidence>
<reference evidence="2" key="2">
    <citation type="journal article" date="2015" name="Data Brief">
        <title>Shoot transcriptome of the giant reed, Arundo donax.</title>
        <authorList>
            <person name="Barrero R.A."/>
            <person name="Guerrero F.D."/>
            <person name="Moolhuijzen P."/>
            <person name="Goolsby J.A."/>
            <person name="Tidwell J."/>
            <person name="Bellgard S.E."/>
            <person name="Bellgard M.I."/>
        </authorList>
    </citation>
    <scope>NUCLEOTIDE SEQUENCE</scope>
    <source>
        <tissue evidence="2">Shoot tissue taken approximately 20 cm above the soil surface</tissue>
    </source>
</reference>
<name>A0A0A9DN39_ARUDO</name>
<accession>A0A0A9DN39</accession>
<reference evidence="2" key="1">
    <citation type="submission" date="2014-09" db="EMBL/GenBank/DDBJ databases">
        <authorList>
            <person name="Magalhaes I.L.F."/>
            <person name="Oliveira U."/>
            <person name="Santos F.R."/>
            <person name="Vidigal T.H.D.A."/>
            <person name="Brescovit A.D."/>
            <person name="Santos A.J."/>
        </authorList>
    </citation>
    <scope>NUCLEOTIDE SEQUENCE</scope>
    <source>
        <tissue evidence="2">Shoot tissue taken approximately 20 cm above the soil surface</tissue>
    </source>
</reference>
<protein>
    <submittedName>
        <fullName evidence="2">Pco088744</fullName>
    </submittedName>
</protein>